<dbReference type="Proteomes" id="UP000242317">
    <property type="component" value="Unassembled WGS sequence"/>
</dbReference>
<dbReference type="InterPro" id="IPR005220">
    <property type="entry name" value="CarO-like"/>
</dbReference>
<dbReference type="OrthoDB" id="598245at2"/>
<evidence type="ECO:0000256" key="1">
    <source>
        <dbReference type="ARBA" id="ARBA00022729"/>
    </source>
</evidence>
<dbReference type="InterPro" id="IPR036700">
    <property type="entry name" value="BOBF_sf"/>
</dbReference>
<accession>A0A1G6JIS8</accession>
<name>A0A1G6JIS8_9GAMM</name>
<dbReference type="RefSeq" id="WP_143005201.1">
    <property type="nucleotide sequence ID" value="NZ_FMYK01000003.1"/>
</dbReference>
<dbReference type="PANTHER" id="PTHR36571">
    <property type="entry name" value="PROTEIN YGIW"/>
    <property type="match status" value="1"/>
</dbReference>
<feature type="signal peptide" evidence="2">
    <location>
        <begin position="1"/>
        <end position="22"/>
    </location>
</feature>
<dbReference type="AlphaFoldDB" id="A0A1G6JIS8"/>
<keyword evidence="1 2" id="KW-0732">Signal</keyword>
<organism evidence="3 4">
    <name type="scientific">Acinetobacter marinus</name>
    <dbReference type="NCBI Taxonomy" id="281375"/>
    <lineage>
        <taxon>Bacteria</taxon>
        <taxon>Pseudomonadati</taxon>
        <taxon>Pseudomonadota</taxon>
        <taxon>Gammaproteobacteria</taxon>
        <taxon>Moraxellales</taxon>
        <taxon>Moraxellaceae</taxon>
        <taxon>Acinetobacter</taxon>
    </lineage>
</organism>
<dbReference type="PANTHER" id="PTHR36571:SF1">
    <property type="entry name" value="PROTEIN YGIW"/>
    <property type="match status" value="1"/>
</dbReference>
<evidence type="ECO:0000313" key="3">
    <source>
        <dbReference type="EMBL" id="SDC18591.1"/>
    </source>
</evidence>
<dbReference type="Gene3D" id="2.40.50.200">
    <property type="entry name" value="Bacterial OB-fold"/>
    <property type="match status" value="1"/>
</dbReference>
<evidence type="ECO:0000256" key="2">
    <source>
        <dbReference type="SAM" id="SignalP"/>
    </source>
</evidence>
<dbReference type="SUPFAM" id="SSF101756">
    <property type="entry name" value="Hypothetical protein YgiW"/>
    <property type="match status" value="1"/>
</dbReference>
<gene>
    <name evidence="3" type="ORF">SAMN05421749_103365</name>
</gene>
<evidence type="ECO:0000313" key="4">
    <source>
        <dbReference type="Proteomes" id="UP000242317"/>
    </source>
</evidence>
<feature type="chain" id="PRO_5017432809" evidence="2">
    <location>
        <begin position="23"/>
        <end position="121"/>
    </location>
</feature>
<proteinExistence type="predicted"/>
<dbReference type="Pfam" id="PF04076">
    <property type="entry name" value="BOF"/>
    <property type="match status" value="1"/>
</dbReference>
<protein>
    <submittedName>
        <fullName evidence="3">TIGR00156 family protein</fullName>
    </submittedName>
</protein>
<reference evidence="4" key="1">
    <citation type="submission" date="2016-09" db="EMBL/GenBank/DDBJ databases">
        <authorList>
            <person name="Varghese N."/>
            <person name="Submissions S."/>
        </authorList>
    </citation>
    <scope>NUCLEOTIDE SEQUENCE [LARGE SCALE GENOMIC DNA]</scope>
    <source>
        <strain evidence="4">ANC 3699</strain>
    </source>
</reference>
<dbReference type="EMBL" id="FMYK01000003">
    <property type="protein sequence ID" value="SDC18591.1"/>
    <property type="molecule type" value="Genomic_DNA"/>
</dbReference>
<dbReference type="NCBIfam" id="NF033674">
    <property type="entry name" value="stress_OB_fold"/>
    <property type="match status" value="1"/>
</dbReference>
<keyword evidence="4" id="KW-1185">Reference proteome</keyword>
<sequence>MKKVVFSSVALALSIASMTAFANENAVNQQALTPTQTTSVANALKLADNSKVKIKAKVVKSLGNEEYQLKDSTGQITVEIDDELWKNQAVKTGQELEVIGEIDIDHKPTKQVTIDAEQINF</sequence>